<gene>
    <name evidence="2" type="ORF">FB566_3084</name>
</gene>
<evidence type="ECO:0000313" key="3">
    <source>
        <dbReference type="Proteomes" id="UP000317043"/>
    </source>
</evidence>
<dbReference type="InterPro" id="IPR007278">
    <property type="entry name" value="DUF397"/>
</dbReference>
<name>A0A543AY66_9ACTN</name>
<proteinExistence type="predicted"/>
<feature type="domain" description="DUF397" evidence="1">
    <location>
        <begin position="26"/>
        <end position="79"/>
    </location>
</feature>
<keyword evidence="3" id="KW-1185">Reference proteome</keyword>
<dbReference type="EMBL" id="VFOW01000001">
    <property type="protein sequence ID" value="TQL77525.1"/>
    <property type="molecule type" value="Genomic_DNA"/>
</dbReference>
<evidence type="ECO:0000313" key="2">
    <source>
        <dbReference type="EMBL" id="TQL77525.1"/>
    </source>
</evidence>
<protein>
    <submittedName>
        <fullName evidence="2">Uncharacterized protein DUF397</fullName>
    </submittedName>
</protein>
<organism evidence="2 3">
    <name type="scientific">Stackebrandtia endophytica</name>
    <dbReference type="NCBI Taxonomy" id="1496996"/>
    <lineage>
        <taxon>Bacteria</taxon>
        <taxon>Bacillati</taxon>
        <taxon>Actinomycetota</taxon>
        <taxon>Actinomycetes</taxon>
        <taxon>Glycomycetales</taxon>
        <taxon>Glycomycetaceae</taxon>
        <taxon>Stackebrandtia</taxon>
    </lineage>
</organism>
<dbReference type="InParanoid" id="A0A543AY66"/>
<dbReference type="AlphaFoldDB" id="A0A543AY66"/>
<comment type="caution">
    <text evidence="2">The sequence shown here is derived from an EMBL/GenBank/DDBJ whole genome shotgun (WGS) entry which is preliminary data.</text>
</comment>
<accession>A0A543AY66</accession>
<dbReference type="Proteomes" id="UP000317043">
    <property type="component" value="Unassembled WGS sequence"/>
</dbReference>
<dbReference type="Pfam" id="PF04149">
    <property type="entry name" value="DUF397"/>
    <property type="match status" value="1"/>
</dbReference>
<reference evidence="2 3" key="1">
    <citation type="submission" date="2019-06" db="EMBL/GenBank/DDBJ databases">
        <title>Sequencing the genomes of 1000 actinobacteria strains.</title>
        <authorList>
            <person name="Klenk H.-P."/>
        </authorList>
    </citation>
    <scope>NUCLEOTIDE SEQUENCE [LARGE SCALE GENOMIC DNA]</scope>
    <source>
        <strain evidence="2 3">DSM 45928</strain>
    </source>
</reference>
<evidence type="ECO:0000259" key="1">
    <source>
        <dbReference type="Pfam" id="PF04149"/>
    </source>
</evidence>
<sequence>MPVLETITVLRHAQYQREVIDVTGTHWRRSTRSGGGECVEAAALSPASVAIRDSKDTLGDFPRLSIPANDWTGLITTIKAWNLDL</sequence>